<dbReference type="SMART" id="SM00881">
    <property type="entry name" value="CoA_binding"/>
    <property type="match status" value="1"/>
</dbReference>
<dbReference type="RefSeq" id="WP_344304876.1">
    <property type="nucleotide sequence ID" value="NZ_BAAAQQ010000013.1"/>
</dbReference>
<dbReference type="Proteomes" id="UP001500575">
    <property type="component" value="Unassembled WGS sequence"/>
</dbReference>
<reference evidence="3" key="1">
    <citation type="journal article" date="2019" name="Int. J. Syst. Evol. Microbiol.">
        <title>The Global Catalogue of Microorganisms (GCM) 10K type strain sequencing project: providing services to taxonomists for standard genome sequencing and annotation.</title>
        <authorList>
            <consortium name="The Broad Institute Genomics Platform"/>
            <consortium name="The Broad Institute Genome Sequencing Center for Infectious Disease"/>
            <person name="Wu L."/>
            <person name="Ma J."/>
        </authorList>
    </citation>
    <scope>NUCLEOTIDE SEQUENCE [LARGE SCALE GENOMIC DNA]</scope>
    <source>
        <strain evidence="3">JCM 16021</strain>
    </source>
</reference>
<dbReference type="InterPro" id="IPR016181">
    <property type="entry name" value="Acyl_CoA_acyltransferase"/>
</dbReference>
<dbReference type="PROSITE" id="PS51186">
    <property type="entry name" value="GNAT"/>
    <property type="match status" value="1"/>
</dbReference>
<dbReference type="EMBL" id="BAAAQQ010000013">
    <property type="protein sequence ID" value="GAA2130273.1"/>
    <property type="molecule type" value="Genomic_DNA"/>
</dbReference>
<dbReference type="CDD" id="cd04301">
    <property type="entry name" value="NAT_SF"/>
    <property type="match status" value="1"/>
</dbReference>
<dbReference type="InterPro" id="IPR003781">
    <property type="entry name" value="CoA-bd"/>
</dbReference>
<dbReference type="Gene3D" id="3.30.470.20">
    <property type="entry name" value="ATP-grasp fold, B domain"/>
    <property type="match status" value="1"/>
</dbReference>
<proteinExistence type="predicted"/>
<evidence type="ECO:0000313" key="2">
    <source>
        <dbReference type="EMBL" id="GAA2130273.1"/>
    </source>
</evidence>
<dbReference type="Gene3D" id="3.40.50.261">
    <property type="entry name" value="Succinyl-CoA synthetase domains"/>
    <property type="match status" value="2"/>
</dbReference>
<dbReference type="InterPro" id="IPR000182">
    <property type="entry name" value="GNAT_dom"/>
</dbReference>
<dbReference type="Gene3D" id="3.30.1490.20">
    <property type="entry name" value="ATP-grasp fold, A domain"/>
    <property type="match status" value="1"/>
</dbReference>
<keyword evidence="2" id="KW-0436">Ligase</keyword>
<dbReference type="Pfam" id="PF00583">
    <property type="entry name" value="Acetyltransf_1"/>
    <property type="match status" value="1"/>
</dbReference>
<accession>A0ABP5KC12</accession>
<dbReference type="PANTHER" id="PTHR42793:SF1">
    <property type="entry name" value="PEPTIDYL-LYSINE N-ACETYLTRANSFERASE PATZ"/>
    <property type="match status" value="1"/>
</dbReference>
<dbReference type="SUPFAM" id="SSF56059">
    <property type="entry name" value="Glutathione synthetase ATP-binding domain-like"/>
    <property type="match status" value="1"/>
</dbReference>
<name>A0ABP5KC12_9ACTN</name>
<evidence type="ECO:0000259" key="1">
    <source>
        <dbReference type="PROSITE" id="PS51186"/>
    </source>
</evidence>
<dbReference type="SUPFAM" id="SSF55729">
    <property type="entry name" value="Acyl-CoA N-acyltransferases (Nat)"/>
    <property type="match status" value="1"/>
</dbReference>
<dbReference type="Gene3D" id="3.40.50.720">
    <property type="entry name" value="NAD(P)-binding Rossmann-like Domain"/>
    <property type="match status" value="1"/>
</dbReference>
<dbReference type="Pfam" id="PF13380">
    <property type="entry name" value="CoA_binding_2"/>
    <property type="match status" value="1"/>
</dbReference>
<dbReference type="Pfam" id="PF13607">
    <property type="entry name" value="Succ_CoA_lig"/>
    <property type="match status" value="1"/>
</dbReference>
<dbReference type="InterPro" id="IPR036291">
    <property type="entry name" value="NAD(P)-bd_dom_sf"/>
</dbReference>
<dbReference type="Gene3D" id="3.40.630.30">
    <property type="match status" value="1"/>
</dbReference>
<organism evidence="2 3">
    <name type="scientific">Nocardioides bigeumensis</name>
    <dbReference type="NCBI Taxonomy" id="433657"/>
    <lineage>
        <taxon>Bacteria</taxon>
        <taxon>Bacillati</taxon>
        <taxon>Actinomycetota</taxon>
        <taxon>Actinomycetes</taxon>
        <taxon>Propionibacteriales</taxon>
        <taxon>Nocardioidaceae</taxon>
        <taxon>Nocardioides</taxon>
    </lineage>
</organism>
<sequence length="891" mass="93924">MTPRDWVADPADVLLADGTIAVLRTIRPEDRQGVLDLHEQVSEDTLRLRFFSANREAGRTYVAHLFDPDNTTSAALVAVSRGRILALATAEEIDEETAEVAFLVSDQDRGRGLGSLLLEHLAALGRRHGVRRFEADVLEENYGMLRVFRRAGFAGTRRTEEGEVAFVLRTDASQEAVDAADRRQWRAEALSLRPLLYPRSVAVVGVRRAAGGYGHGLLDAIRSSPYDGPLHVVHPEAVTIDGLAAVPSLAAIGEPVDLVVISVPGEEVAAVLRAAGEAGAGSVCVVSSGFAGRTAGAEELVATARSHSLRIVGPNSQGLLLNDPGLHLNATLLHEVPEPGGLGLVSQSGGMGFALLDMARDVGLGVHAFVSLGDKVDVSSNDVLGAWMDDDRVTAAMLYLESFGNALKFARTARRFAERKPLLALVGGRSRERLERGHSGVSGPGVGVDALLTQAGVVACPSGMTLCETALLLTEQPLPAGLRIGIVSNTGGLGNVALDLVDGQGLDVVAFSAELQAAIPEAVDGRNPVDLGADVSPERLEECVATMLASDELDVVLALLVSTRLTDRVELFAALGRARTTRPDKPVVLVAAGALADVARGIPGVTVYNTIVGAAASLGRAARYAEWRRVADDRPVVELGTRGEHARGWADTRLASRAGEPEWLPADAMTELLAPYGISLAGTVCPMEHAPRVAAEVGFPVVVKVAETTELHKADRGLVRVDLRRPEEVEEAVDQLRGAFGGDADVLVQPLLMGHRVGVGIVPDPSLGPLVRVAAGEGTTLGTWDDEVLLLPPVAPADAARAVRALRLWPALVGSRGSWAVDTEPLEALVVSVGQLALDVPHLDDLVVDPVFLDAEGVHFVDIKAHLSPPPALDAGIPRRLASQRRTSAKD</sequence>
<dbReference type="InterPro" id="IPR032875">
    <property type="entry name" value="Succ_CoA_lig_flav_dom"/>
</dbReference>
<keyword evidence="3" id="KW-1185">Reference proteome</keyword>
<protein>
    <submittedName>
        <fullName evidence="2">Bifunctional GNAT family N-acetyltransferase/acetate--CoA ligase family protein</fullName>
    </submittedName>
</protein>
<feature type="domain" description="N-acetyltransferase" evidence="1">
    <location>
        <begin position="21"/>
        <end position="173"/>
    </location>
</feature>
<dbReference type="InterPro" id="IPR013815">
    <property type="entry name" value="ATP_grasp_subdomain_1"/>
</dbReference>
<dbReference type="SUPFAM" id="SSF51735">
    <property type="entry name" value="NAD(P)-binding Rossmann-fold domains"/>
    <property type="match status" value="1"/>
</dbReference>
<dbReference type="Pfam" id="PF13549">
    <property type="entry name" value="ATP-grasp_5"/>
    <property type="match status" value="1"/>
</dbReference>
<gene>
    <name evidence="2" type="ORF">GCM10009843_32710</name>
</gene>
<dbReference type="GO" id="GO:0016874">
    <property type="term" value="F:ligase activity"/>
    <property type="evidence" value="ECO:0007669"/>
    <property type="project" value="UniProtKB-KW"/>
</dbReference>
<dbReference type="InterPro" id="IPR016102">
    <property type="entry name" value="Succinyl-CoA_synth-like"/>
</dbReference>
<dbReference type="SUPFAM" id="SSF52210">
    <property type="entry name" value="Succinyl-CoA synthetase domains"/>
    <property type="match status" value="2"/>
</dbReference>
<evidence type="ECO:0000313" key="3">
    <source>
        <dbReference type="Proteomes" id="UP001500575"/>
    </source>
</evidence>
<dbReference type="PANTHER" id="PTHR42793">
    <property type="entry name" value="COA BINDING DOMAIN CONTAINING PROTEIN"/>
    <property type="match status" value="1"/>
</dbReference>
<comment type="caution">
    <text evidence="2">The sequence shown here is derived from an EMBL/GenBank/DDBJ whole genome shotgun (WGS) entry which is preliminary data.</text>
</comment>